<feature type="compositionally biased region" description="Basic and acidic residues" evidence="1">
    <location>
        <begin position="85"/>
        <end position="94"/>
    </location>
</feature>
<dbReference type="EMBL" id="OX451740">
    <property type="protein sequence ID" value="CAI8613231.1"/>
    <property type="molecule type" value="Genomic_DNA"/>
</dbReference>
<feature type="region of interest" description="Disordered" evidence="1">
    <location>
        <begin position="37"/>
        <end position="178"/>
    </location>
</feature>
<sequence>MASFTLFTSLPKFLPAGASFARAHPWNSRVFAAATPRSIQVPKSHNDDGSITTDGIKQGGGVSETINNSLNETQHEKAYSTSEHQAVEKTKDAANKASAASQNIAEKAKQTMQDAWDSTKNTANKAADTVLGKTQQSCESTKNNANRAADTVVEKTKESAEYVRDNAEAVKRNMNKKN</sequence>
<organism evidence="2 3">
    <name type="scientific">Vicia faba</name>
    <name type="common">Broad bean</name>
    <name type="synonym">Faba vulgaris</name>
    <dbReference type="NCBI Taxonomy" id="3906"/>
    <lineage>
        <taxon>Eukaryota</taxon>
        <taxon>Viridiplantae</taxon>
        <taxon>Streptophyta</taxon>
        <taxon>Embryophyta</taxon>
        <taxon>Tracheophyta</taxon>
        <taxon>Spermatophyta</taxon>
        <taxon>Magnoliopsida</taxon>
        <taxon>eudicotyledons</taxon>
        <taxon>Gunneridae</taxon>
        <taxon>Pentapetalae</taxon>
        <taxon>rosids</taxon>
        <taxon>fabids</taxon>
        <taxon>Fabales</taxon>
        <taxon>Fabaceae</taxon>
        <taxon>Papilionoideae</taxon>
        <taxon>50 kb inversion clade</taxon>
        <taxon>NPAAA clade</taxon>
        <taxon>Hologalegina</taxon>
        <taxon>IRL clade</taxon>
        <taxon>Fabeae</taxon>
        <taxon>Vicia</taxon>
    </lineage>
</organism>
<evidence type="ECO:0000313" key="2">
    <source>
        <dbReference type="EMBL" id="CAI8613231.1"/>
    </source>
</evidence>
<feature type="compositionally biased region" description="Basic and acidic residues" evidence="1">
    <location>
        <begin position="152"/>
        <end position="171"/>
    </location>
</feature>
<keyword evidence="3" id="KW-1185">Reference proteome</keyword>
<proteinExistence type="predicted"/>
<feature type="compositionally biased region" description="Polar residues" evidence="1">
    <location>
        <begin position="98"/>
        <end position="124"/>
    </location>
</feature>
<reference evidence="2 3" key="1">
    <citation type="submission" date="2023-01" db="EMBL/GenBank/DDBJ databases">
        <authorList>
            <person name="Kreplak J."/>
        </authorList>
    </citation>
    <scope>NUCLEOTIDE SEQUENCE [LARGE SCALE GENOMIC DNA]</scope>
</reference>
<accession>A0AAV1ART7</accession>
<dbReference type="Gene3D" id="1.10.287.700">
    <property type="entry name" value="Helix hairpin bin"/>
    <property type="match status" value="1"/>
</dbReference>
<gene>
    <name evidence="2" type="ORF">VFH_V071680</name>
</gene>
<name>A0AAV1ART7_VICFA</name>
<dbReference type="Proteomes" id="UP001157006">
    <property type="component" value="Chromosome 5"/>
</dbReference>
<feature type="compositionally biased region" description="Polar residues" evidence="1">
    <location>
        <begin position="37"/>
        <end position="55"/>
    </location>
</feature>
<protein>
    <recommendedName>
        <fullName evidence="4">Late embryogenesis abundant protein</fullName>
    </recommendedName>
</protein>
<evidence type="ECO:0000313" key="3">
    <source>
        <dbReference type="Proteomes" id="UP001157006"/>
    </source>
</evidence>
<evidence type="ECO:0000256" key="1">
    <source>
        <dbReference type="SAM" id="MobiDB-lite"/>
    </source>
</evidence>
<feature type="compositionally biased region" description="Polar residues" evidence="1">
    <location>
        <begin position="132"/>
        <end position="146"/>
    </location>
</feature>
<evidence type="ECO:0008006" key="4">
    <source>
        <dbReference type="Google" id="ProtNLM"/>
    </source>
</evidence>
<dbReference type="AlphaFoldDB" id="A0AAV1ART7"/>